<geneLocation type="mitochondrion" evidence="20"/>
<evidence type="ECO:0000256" key="10">
    <source>
        <dbReference type="ARBA" id="ARBA00022967"/>
    </source>
</evidence>
<dbReference type="GeneID" id="36944272"/>
<dbReference type="Pfam" id="PF00361">
    <property type="entry name" value="Proton_antipo_M"/>
    <property type="match status" value="1"/>
</dbReference>
<comment type="function">
    <text evidence="18">Core subunit of the mitochondrial membrane respiratory chain NADH dehydrogenase (Complex I) which catalyzes electron transfer from NADH through the respiratory chain, using ubiquinone as an electron acceptor. Essential for the catalytic activity and assembly of complex I.</text>
</comment>
<dbReference type="EC" id="7.1.1.2" evidence="4 18"/>
<dbReference type="InterPro" id="IPR001750">
    <property type="entry name" value="ND/Mrp_TM"/>
</dbReference>
<keyword evidence="13 18" id="KW-0520">NAD</keyword>
<evidence type="ECO:0000256" key="9">
    <source>
        <dbReference type="ARBA" id="ARBA00022792"/>
    </source>
</evidence>
<feature type="domain" description="NADH:quinone oxidoreductase/Mrp antiporter transmembrane" evidence="19">
    <location>
        <begin position="26"/>
        <end position="276"/>
    </location>
</feature>
<comment type="similarity">
    <text evidence="3 18">Belongs to the complex I subunit 2 family.</text>
</comment>
<sequence length="325" mass="38268">MKNLFLSNNLILFTFLMSSILLSISSDSFISLWISLEINLSSIIPIFMKNEMKKTEKSIIMYFLIQSISSTLVLMSFIMLMYPFVKKMSTILLMMSVFLKLGISPLHFWVPAVMESLNWISCALLSTVQKVIPLIILSMIKEKIMILFCLFNSLISSVSGMNQFSMRKVMSFSSLNHLSFILMSILISKKFLKFFFVIYLFATFFTFNIFYKKTLTILYTYFFFNKYNKTNFFFLMILILSFAGIPPFLGFFPKLFVMIKMVEMNSFYHQLCLLILSIVTTFFYSRMCFSSFLVQLNKNKMKSKKVEKNQIKQYFFFINSIFILF</sequence>
<keyword evidence="7 18" id="KW-0679">Respiratory chain</keyword>
<evidence type="ECO:0000256" key="4">
    <source>
        <dbReference type="ARBA" id="ARBA00012944"/>
    </source>
</evidence>
<keyword evidence="11 18" id="KW-0249">Electron transport</keyword>
<evidence type="ECO:0000256" key="17">
    <source>
        <dbReference type="ARBA" id="ARBA00049551"/>
    </source>
</evidence>
<keyword evidence="12 18" id="KW-1133">Transmembrane helix</keyword>
<comment type="catalytic activity">
    <reaction evidence="17 18">
        <text>a ubiquinone + NADH + 5 H(+)(in) = a ubiquinol + NAD(+) + 4 H(+)(out)</text>
        <dbReference type="Rhea" id="RHEA:29091"/>
        <dbReference type="Rhea" id="RHEA-COMP:9565"/>
        <dbReference type="Rhea" id="RHEA-COMP:9566"/>
        <dbReference type="ChEBI" id="CHEBI:15378"/>
        <dbReference type="ChEBI" id="CHEBI:16389"/>
        <dbReference type="ChEBI" id="CHEBI:17976"/>
        <dbReference type="ChEBI" id="CHEBI:57540"/>
        <dbReference type="ChEBI" id="CHEBI:57945"/>
        <dbReference type="EC" id="7.1.1.2"/>
    </reaction>
</comment>
<dbReference type="EMBL" id="MF582634">
    <property type="protein sequence ID" value="AWD37107.1"/>
    <property type="molecule type" value="Genomic_DNA"/>
</dbReference>
<dbReference type="InterPro" id="IPR050175">
    <property type="entry name" value="Complex_I_Subunit_2"/>
</dbReference>
<dbReference type="PANTHER" id="PTHR46552:SF1">
    <property type="entry name" value="NADH-UBIQUINONE OXIDOREDUCTASE CHAIN 2"/>
    <property type="match status" value="1"/>
</dbReference>
<dbReference type="InterPro" id="IPR003917">
    <property type="entry name" value="NADH_UbQ_OxRdtase_chain2"/>
</dbReference>
<evidence type="ECO:0000256" key="2">
    <source>
        <dbReference type="ARBA" id="ARBA00004448"/>
    </source>
</evidence>
<organism evidence="20">
    <name type="scientific">Dendrothrips minowai</name>
    <dbReference type="NCBI Taxonomy" id="1030662"/>
    <lineage>
        <taxon>Eukaryota</taxon>
        <taxon>Metazoa</taxon>
        <taxon>Ecdysozoa</taxon>
        <taxon>Arthropoda</taxon>
        <taxon>Hexapoda</taxon>
        <taxon>Insecta</taxon>
        <taxon>Pterygota</taxon>
        <taxon>Neoptera</taxon>
        <taxon>Paraneoptera</taxon>
        <taxon>Thysanoptera</taxon>
        <taxon>Terebrantia</taxon>
        <taxon>Thripoidea</taxon>
        <taxon>Thripidae</taxon>
        <taxon>Dendrothrips</taxon>
    </lineage>
</organism>
<keyword evidence="8 18" id="KW-0812">Transmembrane</keyword>
<keyword evidence="10 18" id="KW-1278">Translocase</keyword>
<dbReference type="CTD" id="4536"/>
<evidence type="ECO:0000256" key="16">
    <source>
        <dbReference type="ARBA" id="ARBA00023136"/>
    </source>
</evidence>
<keyword evidence="9 18" id="KW-0999">Mitochondrion inner membrane</keyword>
<evidence type="ECO:0000256" key="13">
    <source>
        <dbReference type="ARBA" id="ARBA00023027"/>
    </source>
</evidence>
<keyword evidence="14 18" id="KW-0830">Ubiquinone</keyword>
<keyword evidence="15 18" id="KW-0496">Mitochondrion</keyword>
<evidence type="ECO:0000256" key="6">
    <source>
        <dbReference type="ARBA" id="ARBA00022448"/>
    </source>
</evidence>
<evidence type="ECO:0000256" key="14">
    <source>
        <dbReference type="ARBA" id="ARBA00023075"/>
    </source>
</evidence>
<evidence type="ECO:0000256" key="15">
    <source>
        <dbReference type="ARBA" id="ARBA00023128"/>
    </source>
</evidence>
<dbReference type="PRINTS" id="PR01436">
    <property type="entry name" value="NADHDHGNASE2"/>
</dbReference>
<feature type="transmembrane region" description="Helical" evidence="18">
    <location>
        <begin position="30"/>
        <end position="48"/>
    </location>
</feature>
<evidence type="ECO:0000313" key="20">
    <source>
        <dbReference type="EMBL" id="AWD37107.1"/>
    </source>
</evidence>
<dbReference type="GO" id="GO:0008137">
    <property type="term" value="F:NADH dehydrogenase (ubiquinone) activity"/>
    <property type="evidence" value="ECO:0007669"/>
    <property type="project" value="UniProtKB-EC"/>
</dbReference>
<feature type="transmembrane region" description="Helical" evidence="18">
    <location>
        <begin position="194"/>
        <end position="211"/>
    </location>
</feature>
<feature type="transmembrane region" description="Helical" evidence="18">
    <location>
        <begin position="60"/>
        <end position="85"/>
    </location>
</feature>
<dbReference type="GO" id="GO:0005743">
    <property type="term" value="C:mitochondrial inner membrane"/>
    <property type="evidence" value="ECO:0007669"/>
    <property type="project" value="UniProtKB-SubCell"/>
</dbReference>
<comment type="function">
    <text evidence="1">Core subunit of the mitochondrial membrane respiratory chain NADH dehydrogenase (Complex I) that is believed to belong to the minimal assembly required for catalysis. Complex I functions in the transfer of electrons from NADH to the respiratory chain. The immediate electron acceptor for the enzyme is believed to be ubiquinone.</text>
</comment>
<evidence type="ECO:0000256" key="8">
    <source>
        <dbReference type="ARBA" id="ARBA00022692"/>
    </source>
</evidence>
<accession>A0A343WRN8</accession>
<protein>
    <recommendedName>
        <fullName evidence="5 18">NADH-ubiquinone oxidoreductase chain 2</fullName>
        <ecNumber evidence="4 18">7.1.1.2</ecNumber>
    </recommendedName>
</protein>
<feature type="transmembrane region" description="Helical" evidence="18">
    <location>
        <begin position="169"/>
        <end position="188"/>
    </location>
</feature>
<evidence type="ECO:0000256" key="12">
    <source>
        <dbReference type="ARBA" id="ARBA00022989"/>
    </source>
</evidence>
<feature type="transmembrane region" description="Helical" evidence="18">
    <location>
        <begin position="144"/>
        <end position="162"/>
    </location>
</feature>
<feature type="transmembrane region" description="Helical" evidence="18">
    <location>
        <begin position="5"/>
        <end position="24"/>
    </location>
</feature>
<dbReference type="AlphaFoldDB" id="A0A343WRN8"/>
<evidence type="ECO:0000256" key="11">
    <source>
        <dbReference type="ARBA" id="ARBA00022982"/>
    </source>
</evidence>
<evidence type="ECO:0000259" key="19">
    <source>
        <dbReference type="Pfam" id="PF00361"/>
    </source>
</evidence>
<feature type="transmembrane region" description="Helical" evidence="18">
    <location>
        <begin position="91"/>
        <end position="110"/>
    </location>
</feature>
<dbReference type="RefSeq" id="YP_009488484.1">
    <property type="nucleotide sequence ID" value="NC_037839.1"/>
</dbReference>
<reference evidence="20" key="1">
    <citation type="submission" date="2017-08" db="EMBL/GenBank/DDBJ databases">
        <authorList>
            <person name="de Groot N.N."/>
        </authorList>
    </citation>
    <scope>NUCLEOTIDE SEQUENCE</scope>
</reference>
<evidence type="ECO:0000256" key="18">
    <source>
        <dbReference type="RuleBase" id="RU003403"/>
    </source>
</evidence>
<evidence type="ECO:0000256" key="1">
    <source>
        <dbReference type="ARBA" id="ARBA00003257"/>
    </source>
</evidence>
<keyword evidence="16 18" id="KW-0472">Membrane</keyword>
<dbReference type="PANTHER" id="PTHR46552">
    <property type="entry name" value="NADH-UBIQUINONE OXIDOREDUCTASE CHAIN 2"/>
    <property type="match status" value="1"/>
</dbReference>
<feature type="transmembrane region" description="Helical" evidence="18">
    <location>
        <begin position="117"/>
        <end position="138"/>
    </location>
</feature>
<evidence type="ECO:0000256" key="7">
    <source>
        <dbReference type="ARBA" id="ARBA00022660"/>
    </source>
</evidence>
<dbReference type="GO" id="GO:0006120">
    <property type="term" value="P:mitochondrial electron transport, NADH to ubiquinone"/>
    <property type="evidence" value="ECO:0007669"/>
    <property type="project" value="InterPro"/>
</dbReference>
<feature type="transmembrane region" description="Helical" evidence="18">
    <location>
        <begin position="232"/>
        <end position="252"/>
    </location>
</feature>
<reference evidence="20" key="2">
    <citation type="journal article" date="2018" name="Mitochondrial DNA Part B Resour">
        <title>The complete mitochondrial genome of the stick tea thrips Dendrothrips minowai (Thysanoptera: Thripidae).</title>
        <authorList>
            <person name="Chen S.-C."/>
            <person name="Jiang H.-Y."/>
            <person name="Peng P."/>
            <person name="Xu X."/>
            <person name="Lin Q."/>
            <person name="Wang X.-Q."/>
        </authorList>
    </citation>
    <scope>NUCLEOTIDE SEQUENCE</scope>
</reference>
<comment type="subcellular location">
    <subcellularLocation>
        <location evidence="2 18">Mitochondrion inner membrane</location>
        <topology evidence="2 18">Multi-pass membrane protein</topology>
    </subcellularLocation>
</comment>
<evidence type="ECO:0000256" key="5">
    <source>
        <dbReference type="ARBA" id="ARBA00021008"/>
    </source>
</evidence>
<gene>
    <name evidence="20" type="primary">ND2</name>
</gene>
<name>A0A343WRN8_9NEOP</name>
<proteinExistence type="inferred from homology"/>
<keyword evidence="6" id="KW-0813">Transport</keyword>
<feature type="transmembrane region" description="Helical" evidence="18">
    <location>
        <begin position="267"/>
        <end position="294"/>
    </location>
</feature>
<evidence type="ECO:0000256" key="3">
    <source>
        <dbReference type="ARBA" id="ARBA00007012"/>
    </source>
</evidence>